<dbReference type="NCBIfam" id="TIGR02985">
    <property type="entry name" value="Sig70_bacteroi1"/>
    <property type="match status" value="1"/>
</dbReference>
<dbReference type="NCBIfam" id="TIGR02937">
    <property type="entry name" value="sigma70-ECF"/>
    <property type="match status" value="1"/>
</dbReference>
<evidence type="ECO:0000313" key="7">
    <source>
        <dbReference type="EMBL" id="QGY43484.1"/>
    </source>
</evidence>
<dbReference type="PANTHER" id="PTHR43133:SF46">
    <property type="entry name" value="RNA POLYMERASE SIGMA-70 FACTOR ECF SUBFAMILY"/>
    <property type="match status" value="1"/>
</dbReference>
<dbReference type="InterPro" id="IPR014327">
    <property type="entry name" value="RNA_pol_sigma70_bacteroid"/>
</dbReference>
<dbReference type="GO" id="GO:0006352">
    <property type="term" value="P:DNA-templated transcription initiation"/>
    <property type="evidence" value="ECO:0007669"/>
    <property type="project" value="InterPro"/>
</dbReference>
<dbReference type="InterPro" id="IPR013249">
    <property type="entry name" value="RNA_pol_sigma70_r4_t2"/>
</dbReference>
<evidence type="ECO:0000313" key="8">
    <source>
        <dbReference type="Proteomes" id="UP000428260"/>
    </source>
</evidence>
<gene>
    <name evidence="7" type="ORF">GM418_07370</name>
</gene>
<dbReference type="EMBL" id="CP046401">
    <property type="protein sequence ID" value="QGY43484.1"/>
    <property type="molecule type" value="Genomic_DNA"/>
</dbReference>
<dbReference type="Proteomes" id="UP000428260">
    <property type="component" value="Chromosome"/>
</dbReference>
<comment type="similarity">
    <text evidence="1">Belongs to the sigma-70 factor family. ECF subfamily.</text>
</comment>
<protein>
    <submittedName>
        <fullName evidence="7">RNA polymerase sigma-70 factor</fullName>
    </submittedName>
</protein>
<feature type="domain" description="RNA polymerase sigma factor 70 region 4 type 2" evidence="6">
    <location>
        <begin position="118"/>
        <end position="169"/>
    </location>
</feature>
<dbReference type="InterPro" id="IPR039425">
    <property type="entry name" value="RNA_pol_sigma-70-like"/>
</dbReference>
<keyword evidence="8" id="KW-1185">Reference proteome</keyword>
<keyword evidence="2" id="KW-0805">Transcription regulation</keyword>
<dbReference type="SUPFAM" id="SSF88659">
    <property type="entry name" value="Sigma3 and sigma4 domains of RNA polymerase sigma factors"/>
    <property type="match status" value="1"/>
</dbReference>
<dbReference type="Gene3D" id="1.10.1740.10">
    <property type="match status" value="1"/>
</dbReference>
<dbReference type="Pfam" id="PF04542">
    <property type="entry name" value="Sigma70_r2"/>
    <property type="match status" value="1"/>
</dbReference>
<dbReference type="InterPro" id="IPR014284">
    <property type="entry name" value="RNA_pol_sigma-70_dom"/>
</dbReference>
<dbReference type="GO" id="GO:0003677">
    <property type="term" value="F:DNA binding"/>
    <property type="evidence" value="ECO:0007669"/>
    <property type="project" value="InterPro"/>
</dbReference>
<keyword evidence="4" id="KW-0804">Transcription</keyword>
<dbReference type="SUPFAM" id="SSF88946">
    <property type="entry name" value="Sigma2 domain of RNA polymerase sigma factors"/>
    <property type="match status" value="1"/>
</dbReference>
<dbReference type="Pfam" id="PF08281">
    <property type="entry name" value="Sigma70_r4_2"/>
    <property type="match status" value="1"/>
</dbReference>
<organism evidence="7 8">
    <name type="scientific">Maribellus comscasis</name>
    <dbReference type="NCBI Taxonomy" id="2681766"/>
    <lineage>
        <taxon>Bacteria</taxon>
        <taxon>Pseudomonadati</taxon>
        <taxon>Bacteroidota</taxon>
        <taxon>Bacteroidia</taxon>
        <taxon>Marinilabiliales</taxon>
        <taxon>Prolixibacteraceae</taxon>
        <taxon>Maribellus</taxon>
    </lineage>
</organism>
<dbReference type="RefSeq" id="WP_158864661.1">
    <property type="nucleotide sequence ID" value="NZ_CP046401.1"/>
</dbReference>
<name>A0A6I6K0R1_9BACT</name>
<evidence type="ECO:0000259" key="5">
    <source>
        <dbReference type="Pfam" id="PF04542"/>
    </source>
</evidence>
<dbReference type="CDD" id="cd06171">
    <property type="entry name" value="Sigma70_r4"/>
    <property type="match status" value="1"/>
</dbReference>
<accession>A0A6I6K0R1</accession>
<dbReference type="InterPro" id="IPR013325">
    <property type="entry name" value="RNA_pol_sigma_r2"/>
</dbReference>
<reference evidence="7 8" key="1">
    <citation type="submission" date="2019-11" db="EMBL/GenBank/DDBJ databases">
        <authorList>
            <person name="Zheng R.K."/>
            <person name="Sun C.M."/>
        </authorList>
    </citation>
    <scope>NUCLEOTIDE SEQUENCE [LARGE SCALE GENOMIC DNA]</scope>
    <source>
        <strain evidence="7 8">WC007</strain>
    </source>
</reference>
<evidence type="ECO:0000256" key="4">
    <source>
        <dbReference type="ARBA" id="ARBA00023163"/>
    </source>
</evidence>
<dbReference type="GO" id="GO:0016987">
    <property type="term" value="F:sigma factor activity"/>
    <property type="evidence" value="ECO:0007669"/>
    <property type="project" value="UniProtKB-KW"/>
</dbReference>
<dbReference type="KEGG" id="mcos:GM418_07370"/>
<keyword evidence="3" id="KW-0731">Sigma factor</keyword>
<feature type="domain" description="RNA polymerase sigma-70 region 2" evidence="5">
    <location>
        <begin position="24"/>
        <end position="90"/>
    </location>
</feature>
<evidence type="ECO:0000256" key="1">
    <source>
        <dbReference type="ARBA" id="ARBA00010641"/>
    </source>
</evidence>
<dbReference type="InterPro" id="IPR036388">
    <property type="entry name" value="WH-like_DNA-bd_sf"/>
</dbReference>
<dbReference type="PANTHER" id="PTHR43133">
    <property type="entry name" value="RNA POLYMERASE ECF-TYPE SIGMA FACTO"/>
    <property type="match status" value="1"/>
</dbReference>
<sequence>MNLTDPDIFKKIKNGDLTAFSSLFDKTYTHLCFFANKYISDLDKSRSIVQQIFVDLWVKREKIKIHSSPKSYLYNTVKNRCIDYLRKENKIILGTESQENTKSVPFQDLVEEAELNDRINLAINQLPEKCREIFTLCRFDGLKYAEIAEKLNISVKTVEMQMGIALKKLRKNLSDYQSLILISLFLSKKN</sequence>
<evidence type="ECO:0000259" key="6">
    <source>
        <dbReference type="Pfam" id="PF08281"/>
    </source>
</evidence>
<proteinExistence type="inferred from homology"/>
<evidence type="ECO:0000256" key="3">
    <source>
        <dbReference type="ARBA" id="ARBA00023082"/>
    </source>
</evidence>
<dbReference type="InterPro" id="IPR013324">
    <property type="entry name" value="RNA_pol_sigma_r3/r4-like"/>
</dbReference>
<evidence type="ECO:0000256" key="2">
    <source>
        <dbReference type="ARBA" id="ARBA00023015"/>
    </source>
</evidence>
<dbReference type="Gene3D" id="1.10.10.10">
    <property type="entry name" value="Winged helix-like DNA-binding domain superfamily/Winged helix DNA-binding domain"/>
    <property type="match status" value="1"/>
</dbReference>
<dbReference type="InterPro" id="IPR007627">
    <property type="entry name" value="RNA_pol_sigma70_r2"/>
</dbReference>
<dbReference type="AlphaFoldDB" id="A0A6I6K0R1"/>